<dbReference type="EMBL" id="EU399241">
    <property type="protein sequence ID" value="ABY90395.1"/>
    <property type="molecule type" value="Genomic_DNA"/>
</dbReference>
<protein>
    <submittedName>
        <fullName evidence="1">Uncharacterized protein</fullName>
    </submittedName>
</protein>
<evidence type="ECO:0000313" key="1">
    <source>
        <dbReference type="EMBL" id="ABY90395.1"/>
    </source>
</evidence>
<sequence length="115" mass="12893">MVSSNLLKMSGAVTISAKKSRPTKAAFVFLYVSVCIEKASQPMPGAYKSEKPPPPRRWGLSRHLRLRLRLSRYTAKRIARPSRAMMSIAASYILRSPVVTGRLSVHYWSHGADSY</sequence>
<proteinExistence type="predicted"/>
<name>B0ZSH5_BPHA1</name>
<organism evidence="1 2">
    <name type="scientific">Halomonas phage phiHAP-1 (isolate -/Gulf of Mexico/-/2001)</name>
    <name type="common">Bacteriophage phiHAP-1</name>
    <dbReference type="NCBI Taxonomy" id="1283337"/>
    <lineage>
        <taxon>Viruses</taxon>
        <taxon>Duplodnaviria</taxon>
        <taxon>Heunggongvirae</taxon>
        <taxon>Uroviricota</taxon>
        <taxon>Caudoviricetes</taxon>
        <taxon>Hapunavirus</taxon>
        <taxon>Hapunavirus HAP1</taxon>
    </lineage>
</organism>
<keyword evidence="2" id="KW-1185">Reference proteome</keyword>
<reference evidence="1 2" key="1">
    <citation type="journal article" date="2008" name="J. Virol.">
        <title>The temperate marine phage PhiHAP-1 of Halomonas aquamarina possesses a linear plasmid-like prophage genome.</title>
        <authorList>
            <person name="Mobberley J.M."/>
            <person name="Authement R.N."/>
            <person name="Segall A.M."/>
            <person name="Paul J.H."/>
        </authorList>
    </citation>
    <scope>NUCLEOTIDE SEQUENCE</scope>
</reference>
<dbReference type="RefSeq" id="YP_001686763.1">
    <property type="nucleotide sequence ID" value="NC_010342.1"/>
</dbReference>
<gene>
    <name evidence="1" type="ORF">HAPgp27</name>
</gene>
<dbReference type="GeneID" id="5912375"/>
<accession>B0ZSH5</accession>
<evidence type="ECO:0000313" key="2">
    <source>
        <dbReference type="Proteomes" id="UP000001179"/>
    </source>
</evidence>
<dbReference type="KEGG" id="vg:5912375"/>
<organismHost>
    <name type="scientific">Vreelandella aquamarina</name>
    <dbReference type="NCBI Taxonomy" id="77097"/>
</organismHost>
<dbReference type="Proteomes" id="UP000001179">
    <property type="component" value="Segment"/>
</dbReference>